<sequence length="65" mass="6935">SVTVSALLSSRTFGRSVLDRGGSTSSSGSRRWTEKIAFPALGRLQQCSDLPGARMRPRTGVRIGV</sequence>
<dbReference type="Proteomes" id="UP000075884">
    <property type="component" value="Unassembled WGS sequence"/>
</dbReference>
<dbReference type="VEuPathDB" id="VectorBase:ADIR014370"/>
<protein>
    <submittedName>
        <fullName evidence="1">Uncharacterized protein</fullName>
    </submittedName>
</protein>
<name>A0A182NWW7_9DIPT</name>
<accession>A0A182NWW7</accession>
<proteinExistence type="predicted"/>
<evidence type="ECO:0000313" key="1">
    <source>
        <dbReference type="EnsemblMetazoa" id="ADIR014370-PA"/>
    </source>
</evidence>
<evidence type="ECO:0000313" key="2">
    <source>
        <dbReference type="Proteomes" id="UP000075884"/>
    </source>
</evidence>
<dbReference type="AlphaFoldDB" id="A0A182NWW7"/>
<reference evidence="2" key="1">
    <citation type="submission" date="2013-03" db="EMBL/GenBank/DDBJ databases">
        <title>The Genome Sequence of Anopheles dirus WRAIR2.</title>
        <authorList>
            <consortium name="The Broad Institute Genomics Platform"/>
            <person name="Neafsey D.E."/>
            <person name="Walton C."/>
            <person name="Walker B."/>
            <person name="Young S.K."/>
            <person name="Zeng Q."/>
            <person name="Gargeya S."/>
            <person name="Fitzgerald M."/>
            <person name="Haas B."/>
            <person name="Abouelleil A."/>
            <person name="Allen A.W."/>
            <person name="Alvarado L."/>
            <person name="Arachchi H.M."/>
            <person name="Berlin A.M."/>
            <person name="Chapman S.B."/>
            <person name="Gainer-Dewar J."/>
            <person name="Goldberg J."/>
            <person name="Griggs A."/>
            <person name="Gujja S."/>
            <person name="Hansen M."/>
            <person name="Howarth C."/>
            <person name="Imamovic A."/>
            <person name="Ireland A."/>
            <person name="Larimer J."/>
            <person name="McCowan C."/>
            <person name="Murphy C."/>
            <person name="Pearson M."/>
            <person name="Poon T.W."/>
            <person name="Priest M."/>
            <person name="Roberts A."/>
            <person name="Saif S."/>
            <person name="Shea T."/>
            <person name="Sisk P."/>
            <person name="Sykes S."/>
            <person name="Wortman J."/>
            <person name="Nusbaum C."/>
            <person name="Birren B."/>
        </authorList>
    </citation>
    <scope>NUCLEOTIDE SEQUENCE [LARGE SCALE GENOMIC DNA]</scope>
    <source>
        <strain evidence="2">WRAIR2</strain>
    </source>
</reference>
<dbReference type="EnsemblMetazoa" id="ADIR014370-RA">
    <property type="protein sequence ID" value="ADIR014370-PA"/>
    <property type="gene ID" value="ADIR014370"/>
</dbReference>
<reference evidence="1" key="2">
    <citation type="submission" date="2020-05" db="UniProtKB">
        <authorList>
            <consortium name="EnsemblMetazoa"/>
        </authorList>
    </citation>
    <scope>IDENTIFICATION</scope>
    <source>
        <strain evidence="1">WRAIR2</strain>
    </source>
</reference>
<keyword evidence="2" id="KW-1185">Reference proteome</keyword>
<organism evidence="1 2">
    <name type="scientific">Anopheles dirus</name>
    <dbReference type="NCBI Taxonomy" id="7168"/>
    <lineage>
        <taxon>Eukaryota</taxon>
        <taxon>Metazoa</taxon>
        <taxon>Ecdysozoa</taxon>
        <taxon>Arthropoda</taxon>
        <taxon>Hexapoda</taxon>
        <taxon>Insecta</taxon>
        <taxon>Pterygota</taxon>
        <taxon>Neoptera</taxon>
        <taxon>Endopterygota</taxon>
        <taxon>Diptera</taxon>
        <taxon>Nematocera</taxon>
        <taxon>Culicoidea</taxon>
        <taxon>Culicidae</taxon>
        <taxon>Anophelinae</taxon>
        <taxon>Anopheles</taxon>
    </lineage>
</organism>